<feature type="binding site" evidence="11">
    <location>
        <begin position="65"/>
        <end position="69"/>
    </location>
    <ligand>
        <name>GTP</name>
        <dbReference type="ChEBI" id="CHEBI:37565"/>
    </ligand>
</feature>
<feature type="binding site" evidence="11">
    <location>
        <position position="169"/>
    </location>
    <ligand>
        <name>GTP</name>
        <dbReference type="ChEBI" id="CHEBI:37565"/>
    </ligand>
</feature>
<dbReference type="NCBIfam" id="TIGR00505">
    <property type="entry name" value="ribA"/>
    <property type="match status" value="1"/>
</dbReference>
<evidence type="ECO:0000256" key="7">
    <source>
        <dbReference type="ARBA" id="ARBA00022833"/>
    </source>
</evidence>
<dbReference type="RefSeq" id="WP_090170177.1">
    <property type="nucleotide sequence ID" value="NZ_FOFB01000017.1"/>
</dbReference>
<evidence type="ECO:0000259" key="12">
    <source>
        <dbReference type="Pfam" id="PF00925"/>
    </source>
</evidence>
<dbReference type="InterPro" id="IPR036144">
    <property type="entry name" value="RibA-like_sf"/>
</dbReference>
<feature type="domain" description="GTP cyclohydrolase II" evidence="12">
    <location>
        <begin position="21"/>
        <end position="185"/>
    </location>
</feature>
<keyword evidence="3 11" id="KW-0686">Riboflavin biosynthesis</keyword>
<dbReference type="NCBIfam" id="NF001591">
    <property type="entry name" value="PRK00393.1"/>
    <property type="match status" value="1"/>
</dbReference>
<reference evidence="14" key="1">
    <citation type="submission" date="2016-10" db="EMBL/GenBank/DDBJ databases">
        <authorList>
            <person name="Varghese N."/>
            <person name="Submissions S."/>
        </authorList>
    </citation>
    <scope>NUCLEOTIDE SEQUENCE [LARGE SCALE GENOMIC DNA]</scope>
    <source>
        <strain evidence="14">DSM 24740</strain>
    </source>
</reference>
<dbReference type="GO" id="GO:0009231">
    <property type="term" value="P:riboflavin biosynthetic process"/>
    <property type="evidence" value="ECO:0007669"/>
    <property type="project" value="UniProtKB-UniRule"/>
</dbReference>
<feature type="binding site" evidence="11">
    <location>
        <position position="86"/>
    </location>
    <ligand>
        <name>GTP</name>
        <dbReference type="ChEBI" id="CHEBI:37565"/>
    </ligand>
</feature>
<dbReference type="EC" id="3.5.4.25" evidence="11"/>
<dbReference type="InterPro" id="IPR000926">
    <property type="entry name" value="RibA"/>
</dbReference>
<comment type="cofactor">
    <cofactor evidence="11">
        <name>Zn(2+)</name>
        <dbReference type="ChEBI" id="CHEBI:29105"/>
    </cofactor>
    <text evidence="11">Binds 1 zinc ion per subunit.</text>
</comment>
<comment type="similarity">
    <text evidence="11">Belongs to the GTP cyclohydrolase II family.</text>
</comment>
<keyword evidence="4 11" id="KW-0479">Metal-binding</keyword>
<gene>
    <name evidence="11" type="primary">ribA</name>
    <name evidence="13" type="ORF">SAMN05444359_117112</name>
</gene>
<protein>
    <recommendedName>
        <fullName evidence="11">GTP cyclohydrolase-2</fullName>
        <ecNumber evidence="11">3.5.4.25</ecNumber>
    </recommendedName>
    <alternativeName>
        <fullName evidence="11">GTP cyclohydrolase II</fullName>
    </alternativeName>
</protein>
<dbReference type="PANTHER" id="PTHR21327">
    <property type="entry name" value="GTP CYCLOHYDROLASE II-RELATED"/>
    <property type="match status" value="1"/>
</dbReference>
<evidence type="ECO:0000313" key="13">
    <source>
        <dbReference type="EMBL" id="SEQ87233.1"/>
    </source>
</evidence>
<comment type="catalytic activity">
    <reaction evidence="10 11">
        <text>GTP + 4 H2O = 2,5-diamino-6-hydroxy-4-(5-phosphoribosylamino)-pyrimidine + formate + 2 phosphate + 3 H(+)</text>
        <dbReference type="Rhea" id="RHEA:23704"/>
        <dbReference type="ChEBI" id="CHEBI:15377"/>
        <dbReference type="ChEBI" id="CHEBI:15378"/>
        <dbReference type="ChEBI" id="CHEBI:15740"/>
        <dbReference type="ChEBI" id="CHEBI:37565"/>
        <dbReference type="ChEBI" id="CHEBI:43474"/>
        <dbReference type="ChEBI" id="CHEBI:58614"/>
        <dbReference type="EC" id="3.5.4.25"/>
    </reaction>
</comment>
<feature type="binding site" evidence="11">
    <location>
        <position position="83"/>
    </location>
    <ligand>
        <name>Zn(2+)</name>
        <dbReference type="ChEBI" id="CHEBI:29105"/>
        <note>catalytic</note>
    </ligand>
</feature>
<sequence>MVEQGDPILLPSTTASAATRRAEALIPTPFGQFRMIAYSDDPEAYSPHIALVHPDMDPTSEVIVRIHSECITGDLFGSKRCDCGEQLNRAMRIAASGKGMVIYLRQEGRGIGIINKLKAYQLQDQGLDTIQANLHLGFEIDARHYEVAQGILEDLGVSQIQLLTNNPEKVDSFTEGKVKVVRRLPIIIDPSKENKGYLHTKEASMGHWLKL</sequence>
<dbReference type="GO" id="GO:0005525">
    <property type="term" value="F:GTP binding"/>
    <property type="evidence" value="ECO:0007669"/>
    <property type="project" value="UniProtKB-KW"/>
</dbReference>
<evidence type="ECO:0000256" key="4">
    <source>
        <dbReference type="ARBA" id="ARBA00022723"/>
    </source>
</evidence>
<organism evidence="13 14">
    <name type="scientific">Neolewinella agarilytica</name>
    <dbReference type="NCBI Taxonomy" id="478744"/>
    <lineage>
        <taxon>Bacteria</taxon>
        <taxon>Pseudomonadati</taxon>
        <taxon>Bacteroidota</taxon>
        <taxon>Saprospiria</taxon>
        <taxon>Saprospirales</taxon>
        <taxon>Lewinellaceae</taxon>
        <taxon>Neolewinella</taxon>
    </lineage>
</organism>
<feature type="binding site" evidence="11">
    <location>
        <position position="164"/>
    </location>
    <ligand>
        <name>GTP</name>
        <dbReference type="ChEBI" id="CHEBI:37565"/>
    </ligand>
</feature>
<feature type="binding site" evidence="11">
    <location>
        <position position="129"/>
    </location>
    <ligand>
        <name>GTP</name>
        <dbReference type="ChEBI" id="CHEBI:37565"/>
    </ligand>
</feature>
<dbReference type="GO" id="GO:0005829">
    <property type="term" value="C:cytosol"/>
    <property type="evidence" value="ECO:0007669"/>
    <property type="project" value="TreeGrafter"/>
</dbReference>
<dbReference type="SUPFAM" id="SSF142695">
    <property type="entry name" value="RibA-like"/>
    <property type="match status" value="1"/>
</dbReference>
<dbReference type="HAMAP" id="MF_00179">
    <property type="entry name" value="RibA"/>
    <property type="match status" value="1"/>
</dbReference>
<dbReference type="STRING" id="478744.SAMN05444359_117112"/>
<feature type="binding site" evidence="11">
    <location>
        <position position="70"/>
    </location>
    <ligand>
        <name>Zn(2+)</name>
        <dbReference type="ChEBI" id="CHEBI:29105"/>
        <note>catalytic</note>
    </ligand>
</feature>
<dbReference type="PANTHER" id="PTHR21327:SF18">
    <property type="entry name" value="3,4-DIHYDROXY-2-BUTANONE 4-PHOSPHATE SYNTHASE"/>
    <property type="match status" value="1"/>
</dbReference>
<evidence type="ECO:0000256" key="8">
    <source>
        <dbReference type="ARBA" id="ARBA00023134"/>
    </source>
</evidence>
<name>A0A1H9JKD5_9BACT</name>
<feature type="active site" description="Nucleophile" evidence="11">
    <location>
        <position position="143"/>
    </location>
</feature>
<evidence type="ECO:0000256" key="2">
    <source>
        <dbReference type="ARBA" id="ARBA00005520"/>
    </source>
</evidence>
<keyword evidence="14" id="KW-1185">Reference proteome</keyword>
<feature type="active site" description="Proton acceptor" evidence="11">
    <location>
        <position position="141"/>
    </location>
</feature>
<dbReference type="InParanoid" id="A0A1H9JKD5"/>
<comment type="pathway">
    <text evidence="1 11">Cofactor biosynthesis; riboflavin biosynthesis; 5-amino-6-(D-ribitylamino)uracil from GTP: step 1/4.</text>
</comment>
<keyword evidence="6 11" id="KW-0378">Hydrolase</keyword>
<feature type="binding site" evidence="11">
    <location>
        <begin position="107"/>
        <end position="109"/>
    </location>
    <ligand>
        <name>GTP</name>
        <dbReference type="ChEBI" id="CHEBI:37565"/>
    </ligand>
</feature>
<keyword evidence="8 11" id="KW-0342">GTP-binding</keyword>
<evidence type="ECO:0000256" key="3">
    <source>
        <dbReference type="ARBA" id="ARBA00022619"/>
    </source>
</evidence>
<dbReference type="FunFam" id="3.40.50.10990:FF:000001">
    <property type="entry name" value="Riboflavin biosynthesis protein RibBA"/>
    <property type="match status" value="1"/>
</dbReference>
<comment type="function">
    <text evidence="9 11">Catalyzes the conversion of GTP to 2,5-diamino-6-ribosylamino-4(3H)-pyrimidinone 5'-phosphate (DARP), formate and pyrophosphate.</text>
</comment>
<dbReference type="EMBL" id="FOFB01000017">
    <property type="protein sequence ID" value="SEQ87233.1"/>
    <property type="molecule type" value="Genomic_DNA"/>
</dbReference>
<evidence type="ECO:0000256" key="6">
    <source>
        <dbReference type="ARBA" id="ARBA00022801"/>
    </source>
</evidence>
<feature type="binding site" evidence="11">
    <location>
        <position position="81"/>
    </location>
    <ligand>
        <name>Zn(2+)</name>
        <dbReference type="ChEBI" id="CHEBI:29105"/>
        <note>catalytic</note>
    </ligand>
</feature>
<dbReference type="InterPro" id="IPR032677">
    <property type="entry name" value="GTP_cyclohydro_II"/>
</dbReference>
<evidence type="ECO:0000256" key="11">
    <source>
        <dbReference type="HAMAP-Rule" id="MF_00179"/>
    </source>
</evidence>
<dbReference type="AlphaFoldDB" id="A0A1H9JKD5"/>
<proteinExistence type="inferred from homology"/>
<evidence type="ECO:0000256" key="1">
    <source>
        <dbReference type="ARBA" id="ARBA00004853"/>
    </source>
</evidence>
<dbReference type="Pfam" id="PF00925">
    <property type="entry name" value="GTP_cyclohydro2"/>
    <property type="match status" value="1"/>
</dbReference>
<accession>A0A1H9JKD5</accession>
<evidence type="ECO:0000313" key="14">
    <source>
        <dbReference type="Proteomes" id="UP000199021"/>
    </source>
</evidence>
<dbReference type="Gene3D" id="3.40.50.10990">
    <property type="entry name" value="GTP cyclohydrolase II"/>
    <property type="match status" value="1"/>
</dbReference>
<dbReference type="GO" id="GO:0003935">
    <property type="term" value="F:GTP cyclohydrolase II activity"/>
    <property type="evidence" value="ECO:0007669"/>
    <property type="project" value="UniProtKB-UniRule"/>
</dbReference>
<dbReference type="Proteomes" id="UP000199021">
    <property type="component" value="Unassembled WGS sequence"/>
</dbReference>
<dbReference type="GO" id="GO:0008270">
    <property type="term" value="F:zinc ion binding"/>
    <property type="evidence" value="ECO:0007669"/>
    <property type="project" value="UniProtKB-UniRule"/>
</dbReference>
<comment type="similarity">
    <text evidence="2">In the N-terminal section; belongs to the DHBP synthase family.</text>
</comment>
<dbReference type="UniPathway" id="UPA00275">
    <property type="reaction ID" value="UER00400"/>
</dbReference>
<evidence type="ECO:0000256" key="10">
    <source>
        <dbReference type="ARBA" id="ARBA00049295"/>
    </source>
</evidence>
<dbReference type="CDD" id="cd00641">
    <property type="entry name" value="GTP_cyclohydro2"/>
    <property type="match status" value="1"/>
</dbReference>
<keyword evidence="5 11" id="KW-0547">Nucleotide-binding</keyword>
<evidence type="ECO:0000256" key="5">
    <source>
        <dbReference type="ARBA" id="ARBA00022741"/>
    </source>
</evidence>
<evidence type="ECO:0000256" key="9">
    <source>
        <dbReference type="ARBA" id="ARBA00043932"/>
    </source>
</evidence>
<dbReference type="GO" id="GO:0008686">
    <property type="term" value="F:3,4-dihydroxy-2-butanone-4-phosphate synthase activity"/>
    <property type="evidence" value="ECO:0007669"/>
    <property type="project" value="TreeGrafter"/>
</dbReference>
<keyword evidence="7 11" id="KW-0862">Zinc</keyword>
<dbReference type="OrthoDB" id="9793111at2"/>